<evidence type="ECO:0000256" key="1">
    <source>
        <dbReference type="ARBA" id="ARBA00008165"/>
    </source>
</evidence>
<feature type="domain" description="SIS" evidence="7">
    <location>
        <begin position="35"/>
        <end position="178"/>
    </location>
</feature>
<dbReference type="Gene3D" id="3.40.50.10490">
    <property type="entry name" value="Glucose-6-phosphate isomerase like protein, domain 1"/>
    <property type="match status" value="1"/>
</dbReference>
<sequence length="326" mass="34592">MMTTSPIQISDLLKLQAEALYKTSCQIQPVQAERALVLLASCRGKVILSGVGKSGIIAQKIAATLTSVGTLSITLHPCDALHGDIGIVTRDDVVMMLSNSGKTEELLNMLPHLKLREVPIIAIVGNLNSTLAKQADVVLDASVDREACPLNLAPTTSTTVALAIGDALAMTVMQMKGLTPEAFAVNHPAGRLGKRLTLRIADLMHGGKEAPTLTAETPWLEVVLAIGQGGLGAVSVVDDGGHLLGLITDGDIRRSVRKTQSTELDFLTAEMIMTPNPVVITPEVLAFDALKIMEERDSQISVLPVVDADKRSIGLVRLHDIIRSGL</sequence>
<evidence type="ECO:0000256" key="3">
    <source>
        <dbReference type="ARBA" id="ARBA00023122"/>
    </source>
</evidence>
<organism evidence="8 9">
    <name type="scientific">Umezakia ovalisporum FSS-43</name>
    <dbReference type="NCBI Taxonomy" id="2740520"/>
    <lineage>
        <taxon>Bacteria</taxon>
        <taxon>Bacillati</taxon>
        <taxon>Cyanobacteriota</taxon>
        <taxon>Cyanophyceae</taxon>
        <taxon>Nostocales</taxon>
        <taxon>Nodulariaceae</taxon>
        <taxon>Umezakia</taxon>
    </lineage>
</organism>
<dbReference type="Pfam" id="PF01380">
    <property type="entry name" value="SIS"/>
    <property type="match status" value="1"/>
</dbReference>
<evidence type="ECO:0000259" key="7">
    <source>
        <dbReference type="PROSITE" id="PS51464"/>
    </source>
</evidence>
<proteinExistence type="inferred from homology"/>
<evidence type="ECO:0000256" key="5">
    <source>
        <dbReference type="PROSITE-ProRule" id="PRU00703"/>
    </source>
</evidence>
<dbReference type="InterPro" id="IPR046342">
    <property type="entry name" value="CBS_dom_sf"/>
</dbReference>
<keyword evidence="9" id="KW-1185">Reference proteome</keyword>
<evidence type="ECO:0000313" key="9">
    <source>
        <dbReference type="Proteomes" id="UP001159371"/>
    </source>
</evidence>
<dbReference type="InterPro" id="IPR046348">
    <property type="entry name" value="SIS_dom_sf"/>
</dbReference>
<keyword evidence="2" id="KW-0677">Repeat</keyword>
<accession>A0ABT6K6U3</accession>
<feature type="domain" description="CBS" evidence="6">
    <location>
        <begin position="273"/>
        <end position="326"/>
    </location>
</feature>
<dbReference type="SUPFAM" id="SSF53697">
    <property type="entry name" value="SIS domain"/>
    <property type="match status" value="1"/>
</dbReference>
<comment type="caution">
    <text evidence="8">The sequence shown here is derived from an EMBL/GenBank/DDBJ whole genome shotgun (WGS) entry which is preliminary data.</text>
</comment>
<evidence type="ECO:0000256" key="2">
    <source>
        <dbReference type="ARBA" id="ARBA00022737"/>
    </source>
</evidence>
<protein>
    <submittedName>
        <fullName evidence="8">KpsF/GutQ family sugar-phosphate isomerase</fullName>
    </submittedName>
</protein>
<feature type="domain" description="CBS" evidence="6">
    <location>
        <begin position="204"/>
        <end position="264"/>
    </location>
</feature>
<evidence type="ECO:0000256" key="4">
    <source>
        <dbReference type="PIRNR" id="PIRNR004692"/>
    </source>
</evidence>
<dbReference type="GO" id="GO:0016853">
    <property type="term" value="F:isomerase activity"/>
    <property type="evidence" value="ECO:0007669"/>
    <property type="project" value="UniProtKB-KW"/>
</dbReference>
<dbReference type="SMART" id="SM00116">
    <property type="entry name" value="CBS"/>
    <property type="match status" value="2"/>
</dbReference>
<dbReference type="EMBL" id="JANQDO010000090">
    <property type="protein sequence ID" value="MDH6058055.1"/>
    <property type="molecule type" value="Genomic_DNA"/>
</dbReference>
<dbReference type="NCBIfam" id="TIGR00393">
    <property type="entry name" value="kpsF"/>
    <property type="match status" value="1"/>
</dbReference>
<gene>
    <name evidence="8" type="ORF">NWP19_15050</name>
</gene>
<dbReference type="InterPro" id="IPR050986">
    <property type="entry name" value="GutQ/KpsF_isomerases"/>
</dbReference>
<dbReference type="CDD" id="cd05014">
    <property type="entry name" value="SIS_Kpsf"/>
    <property type="match status" value="1"/>
</dbReference>
<dbReference type="PIRSF" id="PIRSF004692">
    <property type="entry name" value="KdsD_KpsF"/>
    <property type="match status" value="1"/>
</dbReference>
<dbReference type="Gene3D" id="3.10.580.10">
    <property type="entry name" value="CBS-domain"/>
    <property type="match status" value="1"/>
</dbReference>
<dbReference type="CDD" id="cd04604">
    <property type="entry name" value="CBS_pair_SIS_assoc"/>
    <property type="match status" value="1"/>
</dbReference>
<dbReference type="Pfam" id="PF00571">
    <property type="entry name" value="CBS"/>
    <property type="match status" value="2"/>
</dbReference>
<dbReference type="InterPro" id="IPR035474">
    <property type="entry name" value="SIS_Kpsf"/>
</dbReference>
<dbReference type="PANTHER" id="PTHR42745">
    <property type="match status" value="1"/>
</dbReference>
<dbReference type="PROSITE" id="PS51371">
    <property type="entry name" value="CBS"/>
    <property type="match status" value="2"/>
</dbReference>
<comment type="similarity">
    <text evidence="1 4">Belongs to the SIS family. GutQ/KpsF subfamily.</text>
</comment>
<dbReference type="RefSeq" id="WP_280657357.1">
    <property type="nucleotide sequence ID" value="NZ_JANQDO010000090.1"/>
</dbReference>
<reference evidence="8 9" key="1">
    <citation type="journal article" date="2023" name="J. Phycol.">
        <title>Chrysosporum ovalisporum is synonymous with the true-branching cyanobacterium Umezakia natans (Nostocales/Aphanizomenonaceae).</title>
        <authorList>
            <person name="McGregor G.B."/>
            <person name="Sendall B.C."/>
            <person name="Niiyama Y."/>
            <person name="Tuji A."/>
            <person name="Willis A."/>
        </authorList>
    </citation>
    <scope>NUCLEOTIDE SEQUENCE [LARGE SCALE GENOMIC DNA]</scope>
    <source>
        <strain evidence="8 9">FSS-43</strain>
    </source>
</reference>
<dbReference type="Proteomes" id="UP001159371">
    <property type="component" value="Unassembled WGS sequence"/>
</dbReference>
<dbReference type="InterPro" id="IPR000644">
    <property type="entry name" value="CBS_dom"/>
</dbReference>
<evidence type="ECO:0000259" key="6">
    <source>
        <dbReference type="PROSITE" id="PS51371"/>
    </source>
</evidence>
<dbReference type="PROSITE" id="PS51464">
    <property type="entry name" value="SIS"/>
    <property type="match status" value="1"/>
</dbReference>
<dbReference type="InterPro" id="IPR001347">
    <property type="entry name" value="SIS_dom"/>
</dbReference>
<evidence type="ECO:0000313" key="8">
    <source>
        <dbReference type="EMBL" id="MDH6058055.1"/>
    </source>
</evidence>
<keyword evidence="3 5" id="KW-0129">CBS domain</keyword>
<name>A0ABT6K6U3_9CYAN</name>
<dbReference type="InterPro" id="IPR004800">
    <property type="entry name" value="KdsD/KpsF-type"/>
</dbReference>
<dbReference type="PANTHER" id="PTHR42745:SF1">
    <property type="entry name" value="ARABINOSE 5-PHOSPHATE ISOMERASE KDSD"/>
    <property type="match status" value="1"/>
</dbReference>
<keyword evidence="8" id="KW-0413">Isomerase</keyword>